<keyword evidence="2" id="KW-0378">Hydrolase</keyword>
<accession>A0ABW6PRT6</accession>
<proteinExistence type="predicted"/>
<dbReference type="InterPro" id="IPR029058">
    <property type="entry name" value="AB_hydrolase_fold"/>
</dbReference>
<dbReference type="RefSeq" id="WP_387701627.1">
    <property type="nucleotide sequence ID" value="NZ_JBIAMX010000012.1"/>
</dbReference>
<evidence type="ECO:0000313" key="3">
    <source>
        <dbReference type="Proteomes" id="UP001601444"/>
    </source>
</evidence>
<evidence type="ECO:0000259" key="1">
    <source>
        <dbReference type="Pfam" id="PF01738"/>
    </source>
</evidence>
<comment type="caution">
    <text evidence="2">The sequence shown here is derived from an EMBL/GenBank/DDBJ whole genome shotgun (WGS) entry which is preliminary data.</text>
</comment>
<keyword evidence="3" id="KW-1185">Reference proteome</keyword>
<gene>
    <name evidence="2" type="ORF">ACFYTF_20105</name>
</gene>
<dbReference type="InterPro" id="IPR002925">
    <property type="entry name" value="Dienelactn_hydro"/>
</dbReference>
<dbReference type="SUPFAM" id="SSF53474">
    <property type="entry name" value="alpha/beta-Hydrolases"/>
    <property type="match status" value="1"/>
</dbReference>
<sequence length="233" mass="24916">MHTIELDSPEGPLHAILARPDGAGPWPGVVVVHDALGITEDLRHQIDRLTAAGYLVLAPDLFSRGRARCLRELFRAVVFTGEGPGITEILTARDHLAADAACSGRIAALGFCLGGGFALLTAPRGFDAAAPFYPSLWLDYREILTGACPIVASFGSRDPSLRGRGDKLARTLTALDVPHDVRTYPGATHGFANVFPGDPVLQRIGLGHDAEATEDAWVRIFTFFDRHLGTPAS</sequence>
<name>A0ABW6PRT6_9NOCA</name>
<dbReference type="EC" id="3.1.-.-" evidence="2"/>
<dbReference type="Proteomes" id="UP001601444">
    <property type="component" value="Unassembled WGS sequence"/>
</dbReference>
<dbReference type="Gene3D" id="3.40.50.1820">
    <property type="entry name" value="alpha/beta hydrolase"/>
    <property type="match status" value="1"/>
</dbReference>
<dbReference type="GO" id="GO:0016787">
    <property type="term" value="F:hydrolase activity"/>
    <property type="evidence" value="ECO:0007669"/>
    <property type="project" value="UniProtKB-KW"/>
</dbReference>
<reference evidence="2 3" key="1">
    <citation type="submission" date="2024-10" db="EMBL/GenBank/DDBJ databases">
        <title>The Natural Products Discovery Center: Release of the First 8490 Sequenced Strains for Exploring Actinobacteria Biosynthetic Diversity.</title>
        <authorList>
            <person name="Kalkreuter E."/>
            <person name="Kautsar S.A."/>
            <person name="Yang D."/>
            <person name="Bader C.D."/>
            <person name="Teijaro C.N."/>
            <person name="Fluegel L."/>
            <person name="Davis C.M."/>
            <person name="Simpson J.R."/>
            <person name="Lauterbach L."/>
            <person name="Steele A.D."/>
            <person name="Gui C."/>
            <person name="Meng S."/>
            <person name="Li G."/>
            <person name="Viehrig K."/>
            <person name="Ye F."/>
            <person name="Su P."/>
            <person name="Kiefer A.F."/>
            <person name="Nichols A."/>
            <person name="Cepeda A.J."/>
            <person name="Yan W."/>
            <person name="Fan B."/>
            <person name="Jiang Y."/>
            <person name="Adhikari A."/>
            <person name="Zheng C.-J."/>
            <person name="Schuster L."/>
            <person name="Cowan T.M."/>
            <person name="Smanski M.J."/>
            <person name="Chevrette M.G."/>
            <person name="De Carvalho L.P.S."/>
            <person name="Shen B."/>
        </authorList>
    </citation>
    <scope>NUCLEOTIDE SEQUENCE [LARGE SCALE GENOMIC DNA]</scope>
    <source>
        <strain evidence="2 3">NPDC004045</strain>
    </source>
</reference>
<evidence type="ECO:0000313" key="2">
    <source>
        <dbReference type="EMBL" id="MFF0545139.1"/>
    </source>
</evidence>
<dbReference type="PANTHER" id="PTHR46623">
    <property type="entry name" value="CARBOXYMETHYLENEBUTENOLIDASE-RELATED"/>
    <property type="match status" value="1"/>
</dbReference>
<dbReference type="PANTHER" id="PTHR46623:SF6">
    <property type="entry name" value="ALPHA_BETA-HYDROLASES SUPERFAMILY PROTEIN"/>
    <property type="match status" value="1"/>
</dbReference>
<dbReference type="InterPro" id="IPR051049">
    <property type="entry name" value="Dienelactone_hydrolase-like"/>
</dbReference>
<protein>
    <submittedName>
        <fullName evidence="2">Dienelactone hydrolase family protein</fullName>
        <ecNumber evidence="2">3.1.-.-</ecNumber>
    </submittedName>
</protein>
<dbReference type="Pfam" id="PF01738">
    <property type="entry name" value="DLH"/>
    <property type="match status" value="1"/>
</dbReference>
<dbReference type="EMBL" id="JBIAMX010000012">
    <property type="protein sequence ID" value="MFF0545139.1"/>
    <property type="molecule type" value="Genomic_DNA"/>
</dbReference>
<feature type="domain" description="Dienelactone hydrolase" evidence="1">
    <location>
        <begin position="14"/>
        <end position="227"/>
    </location>
</feature>
<organism evidence="2 3">
    <name type="scientific">Nocardia thailandica</name>
    <dbReference type="NCBI Taxonomy" id="257275"/>
    <lineage>
        <taxon>Bacteria</taxon>
        <taxon>Bacillati</taxon>
        <taxon>Actinomycetota</taxon>
        <taxon>Actinomycetes</taxon>
        <taxon>Mycobacteriales</taxon>
        <taxon>Nocardiaceae</taxon>
        <taxon>Nocardia</taxon>
    </lineage>
</organism>